<evidence type="ECO:0000313" key="3">
    <source>
        <dbReference type="Proteomes" id="UP000054007"/>
    </source>
</evidence>
<dbReference type="Proteomes" id="UP000054007">
    <property type="component" value="Unassembled WGS sequence"/>
</dbReference>
<accession>A0A0D7BGU4</accession>
<keyword evidence="3" id="KW-1185">Reference proteome</keyword>
<name>A0A0D7BGU4_9AGAR</name>
<gene>
    <name evidence="2" type="ORF">CYLTODRAFT_213626</name>
</gene>
<feature type="region of interest" description="Disordered" evidence="1">
    <location>
        <begin position="85"/>
        <end position="106"/>
    </location>
</feature>
<protein>
    <submittedName>
        <fullName evidence="2">Uncharacterized protein</fullName>
    </submittedName>
</protein>
<organism evidence="2 3">
    <name type="scientific">Cylindrobasidium torrendii FP15055 ss-10</name>
    <dbReference type="NCBI Taxonomy" id="1314674"/>
    <lineage>
        <taxon>Eukaryota</taxon>
        <taxon>Fungi</taxon>
        <taxon>Dikarya</taxon>
        <taxon>Basidiomycota</taxon>
        <taxon>Agaricomycotina</taxon>
        <taxon>Agaricomycetes</taxon>
        <taxon>Agaricomycetidae</taxon>
        <taxon>Agaricales</taxon>
        <taxon>Marasmiineae</taxon>
        <taxon>Physalacriaceae</taxon>
        <taxon>Cylindrobasidium</taxon>
    </lineage>
</organism>
<proteinExistence type="predicted"/>
<evidence type="ECO:0000313" key="2">
    <source>
        <dbReference type="EMBL" id="KIY69697.1"/>
    </source>
</evidence>
<sequence length="166" mass="18505">MFFARGSLHTIMKSKDAFNVPHIVLTEAPATDDSDEVYESNLLPNCGYQFAGWLCVPNAPVFAFDVSDYHFNAERDYIDLEDDLVSSDEETETSTETSEVGTPPLASHAAMDSFTTVHAVHRKLAEIHGGDHCDLQPQSVAIFQVDDDDDLPEFDEWYSSIAQRAE</sequence>
<dbReference type="AlphaFoldDB" id="A0A0D7BGU4"/>
<evidence type="ECO:0000256" key="1">
    <source>
        <dbReference type="SAM" id="MobiDB-lite"/>
    </source>
</evidence>
<reference evidence="2 3" key="1">
    <citation type="journal article" date="2015" name="Fungal Genet. Biol.">
        <title>Evolution of novel wood decay mechanisms in Agaricales revealed by the genome sequences of Fistulina hepatica and Cylindrobasidium torrendii.</title>
        <authorList>
            <person name="Floudas D."/>
            <person name="Held B.W."/>
            <person name="Riley R."/>
            <person name="Nagy L.G."/>
            <person name="Koehler G."/>
            <person name="Ransdell A.S."/>
            <person name="Younus H."/>
            <person name="Chow J."/>
            <person name="Chiniquy J."/>
            <person name="Lipzen A."/>
            <person name="Tritt A."/>
            <person name="Sun H."/>
            <person name="Haridas S."/>
            <person name="LaButti K."/>
            <person name="Ohm R.A."/>
            <person name="Kues U."/>
            <person name="Blanchette R.A."/>
            <person name="Grigoriev I.V."/>
            <person name="Minto R.E."/>
            <person name="Hibbett D.S."/>
        </authorList>
    </citation>
    <scope>NUCLEOTIDE SEQUENCE [LARGE SCALE GENOMIC DNA]</scope>
    <source>
        <strain evidence="2 3">FP15055 ss-10</strain>
    </source>
</reference>
<dbReference type="EMBL" id="KN880479">
    <property type="protein sequence ID" value="KIY69697.1"/>
    <property type="molecule type" value="Genomic_DNA"/>
</dbReference>